<protein>
    <recommendedName>
        <fullName evidence="3">ADP-heptose--LPS heptosyltransferase</fullName>
    </recommendedName>
</protein>
<dbReference type="RefSeq" id="WP_113619260.1">
    <property type="nucleotide sequence ID" value="NZ_QFFJ01000002.1"/>
</dbReference>
<evidence type="ECO:0008006" key="3">
    <source>
        <dbReference type="Google" id="ProtNLM"/>
    </source>
</evidence>
<evidence type="ECO:0000313" key="1">
    <source>
        <dbReference type="EMBL" id="RBL90511.1"/>
    </source>
</evidence>
<dbReference type="EMBL" id="QFFJ01000002">
    <property type="protein sequence ID" value="RBL90511.1"/>
    <property type="molecule type" value="Genomic_DNA"/>
</dbReference>
<dbReference type="AlphaFoldDB" id="A0A365XWY2"/>
<accession>A0A365XWY2</accession>
<dbReference type="OrthoDB" id="656785at2"/>
<dbReference type="SUPFAM" id="SSF53756">
    <property type="entry name" value="UDP-Glycosyltransferase/glycogen phosphorylase"/>
    <property type="match status" value="1"/>
</dbReference>
<organism evidence="1 2">
    <name type="scientific">Chitinophaga flava</name>
    <dbReference type="NCBI Taxonomy" id="2259036"/>
    <lineage>
        <taxon>Bacteria</taxon>
        <taxon>Pseudomonadati</taxon>
        <taxon>Bacteroidota</taxon>
        <taxon>Chitinophagia</taxon>
        <taxon>Chitinophagales</taxon>
        <taxon>Chitinophagaceae</taxon>
        <taxon>Chitinophaga</taxon>
    </lineage>
</organism>
<name>A0A365XWY2_9BACT</name>
<dbReference type="Proteomes" id="UP000253410">
    <property type="component" value="Unassembled WGS sequence"/>
</dbReference>
<comment type="caution">
    <text evidence="1">The sequence shown here is derived from an EMBL/GenBank/DDBJ whole genome shotgun (WGS) entry which is preliminary data.</text>
</comment>
<gene>
    <name evidence="1" type="ORF">DF182_29075</name>
</gene>
<keyword evidence="2" id="KW-1185">Reference proteome</keyword>
<proteinExistence type="predicted"/>
<sequence>MEKSKAILNKLSEQAVSFRTESISQVLILFEDRVNYLGDCCLFVDKLPYLRTFFNKANLTAVSFNLKNVRFFKAFLANNPHLDEISSANWLELDYSRFDVVVVATYREEAVLAMFQRRYEEQILSGRFNLVVLSLSELLLPPGPKARFIFPVLQSLEMYLKVHRSGQLYISDAERKWADAWLEARGMKENDSLFIMLDSTSNREKLIRIDVYFDVLASLLNNSDAKVLVFDERSIGKEEFYREWLGAENMNRIIFSKSMGLREDLCLIGSGYTRLVFGPCTGLMHCASSIYNNYVNNGLPLEDVPLMVTYTGQYGDPRETAAKWWGGSPLVNCLLLKKKGDRKEIVQLKNLSEEEKELNDQLPCIEYTADVLADFLNQRITETGLIRS</sequence>
<evidence type="ECO:0000313" key="2">
    <source>
        <dbReference type="Proteomes" id="UP000253410"/>
    </source>
</evidence>
<reference evidence="1 2" key="1">
    <citation type="submission" date="2018-05" db="EMBL/GenBank/DDBJ databases">
        <title>Chitinophaga sp. K3CV102501T nov., isolated from isolated from a monsoon evergreen broad-leaved forest soil.</title>
        <authorList>
            <person name="Lv Y."/>
        </authorList>
    </citation>
    <scope>NUCLEOTIDE SEQUENCE [LARGE SCALE GENOMIC DNA]</scope>
    <source>
        <strain evidence="1 2">GDMCC 1.1325</strain>
    </source>
</reference>